<evidence type="ECO:0000259" key="6">
    <source>
        <dbReference type="PROSITE" id="PS50110"/>
    </source>
</evidence>
<keyword evidence="4" id="KW-0175">Coiled coil</keyword>
<dbReference type="InterPro" id="IPR036890">
    <property type="entry name" value="HATPase_C_sf"/>
</dbReference>
<dbReference type="InterPro" id="IPR011006">
    <property type="entry name" value="CheY-like_superfamily"/>
</dbReference>
<feature type="modified residue" description="4-aspartylphosphate" evidence="3">
    <location>
        <position position="569"/>
    </location>
</feature>
<evidence type="ECO:0000256" key="1">
    <source>
        <dbReference type="ARBA" id="ARBA00000085"/>
    </source>
</evidence>
<dbReference type="InterPro" id="IPR036097">
    <property type="entry name" value="HisK_dim/P_sf"/>
</dbReference>
<proteinExistence type="predicted"/>
<evidence type="ECO:0000313" key="8">
    <source>
        <dbReference type="Proteomes" id="UP000193963"/>
    </source>
</evidence>
<dbReference type="EMBL" id="FWFN01000006">
    <property type="protein sequence ID" value="SLN59358.1"/>
    <property type="molecule type" value="Genomic_DNA"/>
</dbReference>
<dbReference type="PANTHER" id="PTHR43065">
    <property type="entry name" value="SENSOR HISTIDINE KINASE"/>
    <property type="match status" value="1"/>
</dbReference>
<dbReference type="InterPro" id="IPR003594">
    <property type="entry name" value="HATPase_dom"/>
</dbReference>
<dbReference type="SUPFAM" id="SSF55785">
    <property type="entry name" value="PYP-like sensor domain (PAS domain)"/>
    <property type="match status" value="2"/>
</dbReference>
<gene>
    <name evidence="7" type="ORF">PSM7751_02948</name>
</gene>
<dbReference type="SMART" id="SM00387">
    <property type="entry name" value="HATPase_c"/>
    <property type="match status" value="1"/>
</dbReference>
<dbReference type="PROSITE" id="PS50110">
    <property type="entry name" value="RESPONSE_REGULATORY"/>
    <property type="match status" value="1"/>
</dbReference>
<keyword evidence="8" id="KW-1185">Reference proteome</keyword>
<dbReference type="RefSeq" id="WP_232618220.1">
    <property type="nucleotide sequence ID" value="NZ_FWFN01000006.1"/>
</dbReference>
<protein>
    <recommendedName>
        <fullName evidence="2">histidine kinase</fullName>
        <ecNumber evidence="2">2.7.13.3</ecNumber>
    </recommendedName>
</protein>
<name>A0A1X6ZS03_9RHOB</name>
<feature type="domain" description="Response regulatory" evidence="6">
    <location>
        <begin position="519"/>
        <end position="636"/>
    </location>
</feature>
<dbReference type="SUPFAM" id="SSF52172">
    <property type="entry name" value="CheY-like"/>
    <property type="match status" value="1"/>
</dbReference>
<dbReference type="EC" id="2.7.13.3" evidence="2"/>
<organism evidence="7 8">
    <name type="scientific">Pseudooceanicola marinus</name>
    <dbReference type="NCBI Taxonomy" id="396013"/>
    <lineage>
        <taxon>Bacteria</taxon>
        <taxon>Pseudomonadati</taxon>
        <taxon>Pseudomonadota</taxon>
        <taxon>Alphaproteobacteria</taxon>
        <taxon>Rhodobacterales</taxon>
        <taxon>Paracoccaceae</taxon>
        <taxon>Pseudooceanicola</taxon>
    </lineage>
</organism>
<accession>A0A1X6ZS03</accession>
<dbReference type="Gene3D" id="3.40.50.2300">
    <property type="match status" value="1"/>
</dbReference>
<dbReference type="PRINTS" id="PR00344">
    <property type="entry name" value="BCTRLSENSOR"/>
</dbReference>
<dbReference type="SUPFAM" id="SSF47384">
    <property type="entry name" value="Homodimeric domain of signal transducing histidine kinase"/>
    <property type="match status" value="1"/>
</dbReference>
<dbReference type="Gene3D" id="3.30.565.10">
    <property type="entry name" value="Histidine kinase-like ATPase, C-terminal domain"/>
    <property type="match status" value="1"/>
</dbReference>
<dbReference type="GO" id="GO:0000155">
    <property type="term" value="F:phosphorelay sensor kinase activity"/>
    <property type="evidence" value="ECO:0007669"/>
    <property type="project" value="InterPro"/>
</dbReference>
<dbReference type="Pfam" id="PF08448">
    <property type="entry name" value="PAS_4"/>
    <property type="match status" value="1"/>
</dbReference>
<evidence type="ECO:0000313" key="7">
    <source>
        <dbReference type="EMBL" id="SLN59358.1"/>
    </source>
</evidence>
<dbReference type="InterPro" id="IPR004358">
    <property type="entry name" value="Sig_transdc_His_kin-like_C"/>
</dbReference>
<reference evidence="7 8" key="1">
    <citation type="submission" date="2017-03" db="EMBL/GenBank/DDBJ databases">
        <authorList>
            <person name="Afonso C.L."/>
            <person name="Miller P.J."/>
            <person name="Scott M.A."/>
            <person name="Spackman E."/>
            <person name="Goraichik I."/>
            <person name="Dimitrov K.M."/>
            <person name="Suarez D.L."/>
            <person name="Swayne D.E."/>
        </authorList>
    </citation>
    <scope>NUCLEOTIDE SEQUENCE [LARGE SCALE GENOMIC DNA]</scope>
    <source>
        <strain evidence="7 8">CECT 7751</strain>
    </source>
</reference>
<dbReference type="Pfam" id="PF02518">
    <property type="entry name" value="HATPase_c"/>
    <property type="match status" value="1"/>
</dbReference>
<dbReference type="Gene3D" id="3.30.450.20">
    <property type="entry name" value="PAS domain"/>
    <property type="match status" value="2"/>
</dbReference>
<dbReference type="PANTHER" id="PTHR43065:SF42">
    <property type="entry name" value="TWO-COMPONENT SENSOR PPRA"/>
    <property type="match status" value="1"/>
</dbReference>
<dbReference type="PROSITE" id="PS50109">
    <property type="entry name" value="HIS_KIN"/>
    <property type="match status" value="1"/>
</dbReference>
<evidence type="ECO:0000256" key="4">
    <source>
        <dbReference type="SAM" id="Coils"/>
    </source>
</evidence>
<evidence type="ECO:0000259" key="5">
    <source>
        <dbReference type="PROSITE" id="PS50109"/>
    </source>
</evidence>
<dbReference type="AlphaFoldDB" id="A0A1X6ZS03"/>
<dbReference type="Pfam" id="PF00072">
    <property type="entry name" value="Response_reg"/>
    <property type="match status" value="1"/>
</dbReference>
<dbReference type="InterPro" id="IPR013656">
    <property type="entry name" value="PAS_4"/>
</dbReference>
<sequence length="638" mass="70030">MPSHQARTDRMTMAGLNMIQQALSIYDQDLRLVQCNRRFRSMFDLPAELTRPGAGFEDTIRFLCESGEYGPIDDLEEAIRVRVEKALAFEPHYLERPRANGRVISVEGAPLPEGGWVTVYTDITETKRQERLLRARSAELSAELLTRAEELAATNRALQATNSALEEAKRELTEMEARTRLTTEMLPAHVAHVNPDRIYTYSNRRLSRIMPGRPAHIVGLHIADVLGRQAYEAVRPYLDAALAGQPGTFEFTDEASSRRIRTALTPNGADGAYIMSMDVTEETQTRAALTQTRRRELAAQMTSGMAHDFSNLLTIILGLQSQLSRMDLPEPAQGLVGATLAAAKRGGRLLDRIADTTSGRDHTPGPVVWSDFLRDFATLARSALTEDIALVLDDDLGARRLWLDSGLLQDSLLNLVLNARDALAGQPGEIRLESRCLKDTWLEITVSDTGPGFTDKALDKALTPFFTTKGAEGSGLGLSMVYDMTQRAGGRMRLANAGGAQVTLDLPWREAPQPVTPGLALLVEDSPELRRSIRDMLVAMGYSVIEASAAEEARAIAHDLPDLVMILSDLTLEGGSTGLDLLEALPEAPLQDRPPLFFMTSLRPDHPLHRRAAARAPVLQKPFDQEALTGFLSLGGEP</sequence>
<dbReference type="InterPro" id="IPR001789">
    <property type="entry name" value="Sig_transdc_resp-reg_receiver"/>
</dbReference>
<dbReference type="InterPro" id="IPR035965">
    <property type="entry name" value="PAS-like_dom_sf"/>
</dbReference>
<comment type="catalytic activity">
    <reaction evidence="1">
        <text>ATP + protein L-histidine = ADP + protein N-phospho-L-histidine.</text>
        <dbReference type="EC" id="2.7.13.3"/>
    </reaction>
</comment>
<evidence type="ECO:0000256" key="3">
    <source>
        <dbReference type="PROSITE-ProRule" id="PRU00169"/>
    </source>
</evidence>
<dbReference type="SMART" id="SM00448">
    <property type="entry name" value="REC"/>
    <property type="match status" value="1"/>
</dbReference>
<dbReference type="InterPro" id="IPR005467">
    <property type="entry name" value="His_kinase_dom"/>
</dbReference>
<keyword evidence="3" id="KW-0597">Phosphoprotein</keyword>
<dbReference type="Proteomes" id="UP000193963">
    <property type="component" value="Unassembled WGS sequence"/>
</dbReference>
<evidence type="ECO:0000256" key="2">
    <source>
        <dbReference type="ARBA" id="ARBA00012438"/>
    </source>
</evidence>
<dbReference type="Pfam" id="PF12860">
    <property type="entry name" value="PAS_7"/>
    <property type="match status" value="1"/>
</dbReference>
<feature type="coiled-coil region" evidence="4">
    <location>
        <begin position="148"/>
        <end position="185"/>
    </location>
</feature>
<feature type="domain" description="Histidine kinase" evidence="5">
    <location>
        <begin position="304"/>
        <end position="510"/>
    </location>
</feature>
<dbReference type="SUPFAM" id="SSF55874">
    <property type="entry name" value="ATPase domain of HSP90 chaperone/DNA topoisomerase II/histidine kinase"/>
    <property type="match status" value="1"/>
</dbReference>